<feature type="compositionally biased region" description="Basic and acidic residues" evidence="3">
    <location>
        <begin position="322"/>
        <end position="352"/>
    </location>
</feature>
<dbReference type="PANTHER" id="PTHR47827">
    <property type="entry name" value="AHD DOMAIN-CONTAINING PROTEIN"/>
    <property type="match status" value="1"/>
</dbReference>
<protein>
    <submittedName>
        <fullName evidence="5">MLLT1 super elongation complex subunit</fullName>
    </submittedName>
</protein>
<dbReference type="PROSITE" id="PS51037">
    <property type="entry name" value="YEATS"/>
    <property type="match status" value="1"/>
</dbReference>
<reference evidence="5" key="3">
    <citation type="submission" date="2025-09" db="UniProtKB">
        <authorList>
            <consortium name="Ensembl"/>
        </authorList>
    </citation>
    <scope>IDENTIFICATION</scope>
    <source>
        <strain evidence="5">Thoroughbred</strain>
    </source>
</reference>
<reference evidence="5 6" key="1">
    <citation type="journal article" date="2009" name="Science">
        <title>Genome sequence, comparative analysis, and population genetics of the domestic horse.</title>
        <authorList>
            <consortium name="Broad Institute Genome Sequencing Platform"/>
            <consortium name="Broad Institute Whole Genome Assembly Team"/>
            <person name="Wade C.M."/>
            <person name="Giulotto E."/>
            <person name="Sigurdsson S."/>
            <person name="Zoli M."/>
            <person name="Gnerre S."/>
            <person name="Imsland F."/>
            <person name="Lear T.L."/>
            <person name="Adelson D.L."/>
            <person name="Bailey E."/>
            <person name="Bellone R.R."/>
            <person name="Bloecker H."/>
            <person name="Distl O."/>
            <person name="Edgar R.C."/>
            <person name="Garber M."/>
            <person name="Leeb T."/>
            <person name="Mauceli E."/>
            <person name="MacLeod J.N."/>
            <person name="Penedo M.C.T."/>
            <person name="Raison J.M."/>
            <person name="Sharpe T."/>
            <person name="Vogel J."/>
            <person name="Andersson L."/>
            <person name="Antczak D.F."/>
            <person name="Biagi T."/>
            <person name="Binns M.M."/>
            <person name="Chowdhary B.P."/>
            <person name="Coleman S.J."/>
            <person name="Della Valle G."/>
            <person name="Fryc S."/>
            <person name="Guerin G."/>
            <person name="Hasegawa T."/>
            <person name="Hill E.W."/>
            <person name="Jurka J."/>
            <person name="Kiialainen A."/>
            <person name="Lindgren G."/>
            <person name="Liu J."/>
            <person name="Magnani E."/>
            <person name="Mickelson J.R."/>
            <person name="Murray J."/>
            <person name="Nergadze S.G."/>
            <person name="Onofrio R."/>
            <person name="Pedroni S."/>
            <person name="Piras M.F."/>
            <person name="Raudsepp T."/>
            <person name="Rocchi M."/>
            <person name="Roeed K.H."/>
            <person name="Ryder O.A."/>
            <person name="Searle S."/>
            <person name="Skow L."/>
            <person name="Swinburne J.E."/>
            <person name="Syvaenen A.C."/>
            <person name="Tozaki T."/>
            <person name="Valberg S.J."/>
            <person name="Vaudin M."/>
            <person name="White J.R."/>
            <person name="Zody M.C."/>
            <person name="Lander E.S."/>
            <person name="Lindblad-Toh K."/>
        </authorList>
    </citation>
    <scope>NUCLEOTIDE SEQUENCE [LARGE SCALE GENOMIC DNA]</scope>
    <source>
        <strain evidence="5 6">Thoroughbred</strain>
    </source>
</reference>
<feature type="compositionally biased region" description="Low complexity" evidence="3">
    <location>
        <begin position="303"/>
        <end position="321"/>
    </location>
</feature>
<dbReference type="Gene3D" id="2.60.40.1970">
    <property type="entry name" value="YEATS domain"/>
    <property type="match status" value="1"/>
</dbReference>
<evidence type="ECO:0000256" key="3">
    <source>
        <dbReference type="SAM" id="MobiDB-lite"/>
    </source>
</evidence>
<dbReference type="InterPro" id="IPR052790">
    <property type="entry name" value="YEATS_domain"/>
</dbReference>
<dbReference type="GO" id="GO:0008023">
    <property type="term" value="C:transcription elongation factor complex"/>
    <property type="evidence" value="ECO:0007669"/>
    <property type="project" value="Ensembl"/>
</dbReference>
<evidence type="ECO:0000313" key="5">
    <source>
        <dbReference type="Ensembl" id="ENSECAP00000039904.3"/>
    </source>
</evidence>
<dbReference type="Pfam" id="PF03366">
    <property type="entry name" value="YEATS"/>
    <property type="match status" value="1"/>
</dbReference>
<dbReference type="InParanoid" id="A0A3Q2I2N8"/>
<reference evidence="5" key="2">
    <citation type="submission" date="2025-08" db="UniProtKB">
        <authorList>
            <consortium name="Ensembl"/>
        </authorList>
    </citation>
    <scope>IDENTIFICATION</scope>
    <source>
        <strain evidence="5">Thoroughbred</strain>
    </source>
</reference>
<gene>
    <name evidence="5 7" type="primary">MLLT1</name>
</gene>
<name>A0A3Q2I2N8_HORSE</name>
<dbReference type="Proteomes" id="UP000002281">
    <property type="component" value="Chromosome 7"/>
</dbReference>
<dbReference type="PANTHER" id="PTHR47827:SF4">
    <property type="entry name" value="PROTEIN ENL"/>
    <property type="match status" value="1"/>
</dbReference>
<feature type="compositionally biased region" description="Basic and acidic residues" evidence="3">
    <location>
        <begin position="180"/>
        <end position="190"/>
    </location>
</feature>
<evidence type="ECO:0000256" key="1">
    <source>
        <dbReference type="ARBA" id="ARBA00023242"/>
    </source>
</evidence>
<feature type="compositionally biased region" description="Polar residues" evidence="3">
    <location>
        <begin position="389"/>
        <end position="398"/>
    </location>
</feature>
<evidence type="ECO:0000313" key="6">
    <source>
        <dbReference type="Proteomes" id="UP000002281"/>
    </source>
</evidence>
<dbReference type="VGNC" id="VGNC:56766">
    <property type="gene designation" value="MLLT1"/>
</dbReference>
<feature type="domain" description="YEATS" evidence="4">
    <location>
        <begin position="1"/>
        <end position="138"/>
    </location>
</feature>
<dbReference type="GO" id="GO:0001650">
    <property type="term" value="C:fibrillar center"/>
    <property type="evidence" value="ECO:0007669"/>
    <property type="project" value="Ensembl"/>
</dbReference>
<comment type="subcellular location">
    <subcellularLocation>
        <location evidence="2">Nucleus</location>
    </subcellularLocation>
</comment>
<evidence type="ECO:0000259" key="4">
    <source>
        <dbReference type="PROSITE" id="PS51037"/>
    </source>
</evidence>
<evidence type="ECO:0000313" key="7">
    <source>
        <dbReference type="VGNC" id="VGNC:56766"/>
    </source>
</evidence>
<feature type="compositionally biased region" description="Basic and acidic residues" evidence="3">
    <location>
        <begin position="200"/>
        <end position="263"/>
    </location>
</feature>
<dbReference type="ExpressionAtlas" id="A0A3Q2I2N8">
    <property type="expression patterns" value="baseline"/>
</dbReference>
<sequence length="580" mass="62857">MDNQCTVQVKLELGHRAQLRKKPTTEGFTHDWMVFVRGPEQCEIQHFVEKVVFRLHDSFPKPKRVCKEPPYKVEESGYAGFIMPIEVYFKNKEEPRKVCFTYDLFLNLEGNPPVNHLRCEKLTFNNPTVEFRYKLLLAGGVMVMPEGAETVSRPSPDYPMLPTIPLSAFSDPKKTKPPHGSKDASREGSKACKSHKTTKEHRERPRKDSESKGPSKEPEREQPRSTKDAARKLGEGRPPKEEKAPPPKAAFKEPKMALKETKLESMSPKGGPPPPPPAKSSSKRPAAADSPKPSAKKQKKSSSKGSRSAPGTSPRTSSSSFSDRKPAKDKGSAKGEKVKAESEPREVKKPPEVEESNSEDEASFKTESAQSSPSNSSSSSDSSSDSDFEPSQNHSQGVRSAAPSGDLWCLWCPSLGPQICPVRVAGPWSCADAVLALGVSGEGPFLIWPYPWQTPSSPAPPEGGSSGHHSVISPARPPLTPPHCVLAQPGGAGNALLLLCVWLALGSRPQQSAFLPFPCGGRASGPPSQGKHFCWHTGLRVSPHSLESSFEGWGALGEGIVLGGVWPAIQLRSRQGGWGA</sequence>
<dbReference type="STRING" id="9796.ENSECAP00000039904"/>
<dbReference type="GO" id="GO:0005829">
    <property type="term" value="C:cytosol"/>
    <property type="evidence" value="ECO:0007669"/>
    <property type="project" value="Ensembl"/>
</dbReference>
<dbReference type="InterPro" id="IPR038704">
    <property type="entry name" value="YEAST_sf"/>
</dbReference>
<dbReference type="Ensembl" id="ENSECAT00000063720.3">
    <property type="protein sequence ID" value="ENSECAP00000039904.3"/>
    <property type="gene ID" value="ENSECAG00000015555.4"/>
</dbReference>
<dbReference type="InterPro" id="IPR055129">
    <property type="entry name" value="YEATS_dom"/>
</dbReference>
<keyword evidence="1 2" id="KW-0539">Nucleus</keyword>
<feature type="compositionally biased region" description="Low complexity" evidence="3">
    <location>
        <begin position="371"/>
        <end position="385"/>
    </location>
</feature>
<keyword evidence="6" id="KW-1185">Reference proteome</keyword>
<dbReference type="Bgee" id="ENSECAG00000015555">
    <property type="expression patterns" value="Expressed in retina and 23 other cell types or tissues"/>
</dbReference>
<organism evidence="5 6">
    <name type="scientific">Equus caballus</name>
    <name type="common">Horse</name>
    <dbReference type="NCBI Taxonomy" id="9796"/>
    <lineage>
        <taxon>Eukaryota</taxon>
        <taxon>Metazoa</taxon>
        <taxon>Chordata</taxon>
        <taxon>Craniata</taxon>
        <taxon>Vertebrata</taxon>
        <taxon>Euteleostomi</taxon>
        <taxon>Mammalia</taxon>
        <taxon>Eutheria</taxon>
        <taxon>Laurasiatheria</taxon>
        <taxon>Perissodactyla</taxon>
        <taxon>Equidae</taxon>
        <taxon>Equus</taxon>
    </lineage>
</organism>
<proteinExistence type="predicted"/>
<evidence type="ECO:0000256" key="2">
    <source>
        <dbReference type="PROSITE-ProRule" id="PRU00376"/>
    </source>
</evidence>
<dbReference type="CDD" id="cd16906">
    <property type="entry name" value="YEATS_AF-9_like"/>
    <property type="match status" value="1"/>
</dbReference>
<dbReference type="AlphaFoldDB" id="A0A3Q2I2N8"/>
<accession>A0A3Q2I2N8</accession>
<dbReference type="PaxDb" id="9796-ENSECAP00000039904"/>
<dbReference type="GeneTree" id="ENSGT00940000158800"/>
<feature type="compositionally biased region" description="Low complexity" evidence="3">
    <location>
        <begin position="279"/>
        <end position="293"/>
    </location>
</feature>
<dbReference type="FunFam" id="2.60.40.1970:FF:000003">
    <property type="entry name" value="MLLT1, super elongation complex subunit"/>
    <property type="match status" value="1"/>
</dbReference>
<feature type="region of interest" description="Disordered" evidence="3">
    <location>
        <begin position="150"/>
        <end position="400"/>
    </location>
</feature>